<proteinExistence type="predicted"/>
<sequence>MRVERILPFWVEAWLAVSAVVCTLDVVYTMLRPITLRGGRLEVAYAAWNLYSDIDLRYADEKDLVTMATGRLMIVEIILNLVALLMAFRGSRHTLLTAFTASAFVFWKTLLYMTLYIMTPDG</sequence>
<organism evidence="2 3">
    <name type="scientific">Syphacia muris</name>
    <dbReference type="NCBI Taxonomy" id="451379"/>
    <lineage>
        <taxon>Eukaryota</taxon>
        <taxon>Metazoa</taxon>
        <taxon>Ecdysozoa</taxon>
        <taxon>Nematoda</taxon>
        <taxon>Chromadorea</taxon>
        <taxon>Rhabditida</taxon>
        <taxon>Spirurina</taxon>
        <taxon>Oxyuridomorpha</taxon>
        <taxon>Oxyuroidea</taxon>
        <taxon>Oxyuridae</taxon>
        <taxon>Syphacia</taxon>
    </lineage>
</organism>
<dbReference type="STRING" id="451379.A0A0N5AV79"/>
<feature type="transmembrane region" description="Helical" evidence="1">
    <location>
        <begin position="95"/>
        <end position="118"/>
    </location>
</feature>
<evidence type="ECO:0000313" key="2">
    <source>
        <dbReference type="Proteomes" id="UP000046393"/>
    </source>
</evidence>
<accession>A0A0N5AV79</accession>
<evidence type="ECO:0000256" key="1">
    <source>
        <dbReference type="SAM" id="Phobius"/>
    </source>
</evidence>
<dbReference type="PANTHER" id="PTHR37919">
    <property type="entry name" value="PROTEIN CBG05606"/>
    <property type="match status" value="1"/>
</dbReference>
<keyword evidence="1" id="KW-1133">Transmembrane helix</keyword>
<feature type="transmembrane region" description="Helical" evidence="1">
    <location>
        <begin position="7"/>
        <end position="31"/>
    </location>
</feature>
<evidence type="ECO:0000313" key="3">
    <source>
        <dbReference type="WBParaSite" id="SMUV_0000878801-mRNA-1"/>
    </source>
</evidence>
<dbReference type="Proteomes" id="UP000046393">
    <property type="component" value="Unplaced"/>
</dbReference>
<keyword evidence="1" id="KW-0472">Membrane</keyword>
<keyword evidence="2" id="KW-1185">Reference proteome</keyword>
<dbReference type="WBParaSite" id="SMUV_0000878801-mRNA-1">
    <property type="protein sequence ID" value="SMUV_0000878801-mRNA-1"/>
    <property type="gene ID" value="SMUV_0000878801"/>
</dbReference>
<keyword evidence="1" id="KW-0812">Transmembrane</keyword>
<protein>
    <submittedName>
        <fullName evidence="3">DUF5658 domain-containing protein</fullName>
    </submittedName>
</protein>
<reference evidence="3" key="1">
    <citation type="submission" date="2017-02" db="UniProtKB">
        <authorList>
            <consortium name="WormBaseParasite"/>
        </authorList>
    </citation>
    <scope>IDENTIFICATION</scope>
</reference>
<name>A0A0N5AV79_9BILA</name>
<dbReference type="AlphaFoldDB" id="A0A0N5AV79"/>
<feature type="transmembrane region" description="Helical" evidence="1">
    <location>
        <begin position="68"/>
        <end position="88"/>
    </location>
</feature>
<dbReference type="PANTHER" id="PTHR37919:SF2">
    <property type="entry name" value="EXPERA DOMAIN-CONTAINING PROTEIN"/>
    <property type="match status" value="1"/>
</dbReference>